<dbReference type="KEGG" id="osn:115210761"/>
<proteinExistence type="predicted"/>
<keyword evidence="1" id="KW-0732">Signal</keyword>
<keyword evidence="2" id="KW-1185">Reference proteome</keyword>
<gene>
    <name evidence="3" type="primary">LOC115210761</name>
</gene>
<accession>A0A6P7SBB7</accession>
<protein>
    <submittedName>
        <fullName evidence="3">Uncharacterized protein LOC115210761</fullName>
    </submittedName>
</protein>
<evidence type="ECO:0000256" key="1">
    <source>
        <dbReference type="SAM" id="SignalP"/>
    </source>
</evidence>
<evidence type="ECO:0000313" key="2">
    <source>
        <dbReference type="Proteomes" id="UP000515154"/>
    </source>
</evidence>
<name>A0A6P7SBB7_9MOLL</name>
<dbReference type="Proteomes" id="UP000515154">
    <property type="component" value="Linkage group LG4"/>
</dbReference>
<sequence>MRLSIVFLLVLVTAHCQLSSCEGLDLKQTAAKIKESLEKGLGNKFKRFFHGIKEIFVERHGQFEIDGTPLVITFKADDCDLKFGRKRSFLEWRCPADVTEIITNTKRHCERSSQVSAVQCATRMVLEEIQKNIELGKISSG</sequence>
<dbReference type="AlphaFoldDB" id="A0A6P7SBB7"/>
<evidence type="ECO:0000313" key="3">
    <source>
        <dbReference type="RefSeq" id="XP_029635338.1"/>
    </source>
</evidence>
<organism evidence="2 3">
    <name type="scientific">Octopus sinensis</name>
    <name type="common">East Asian common octopus</name>
    <dbReference type="NCBI Taxonomy" id="2607531"/>
    <lineage>
        <taxon>Eukaryota</taxon>
        <taxon>Metazoa</taxon>
        <taxon>Spiralia</taxon>
        <taxon>Lophotrochozoa</taxon>
        <taxon>Mollusca</taxon>
        <taxon>Cephalopoda</taxon>
        <taxon>Coleoidea</taxon>
        <taxon>Octopodiformes</taxon>
        <taxon>Octopoda</taxon>
        <taxon>Incirrata</taxon>
        <taxon>Octopodidae</taxon>
        <taxon>Octopus</taxon>
    </lineage>
</organism>
<feature type="signal peptide" evidence="1">
    <location>
        <begin position="1"/>
        <end position="23"/>
    </location>
</feature>
<reference evidence="3" key="1">
    <citation type="submission" date="2025-08" db="UniProtKB">
        <authorList>
            <consortium name="RefSeq"/>
        </authorList>
    </citation>
    <scope>IDENTIFICATION</scope>
</reference>
<feature type="chain" id="PRO_5027813876" evidence="1">
    <location>
        <begin position="24"/>
        <end position="141"/>
    </location>
</feature>
<dbReference type="RefSeq" id="XP_029635338.1">
    <property type="nucleotide sequence ID" value="XM_029779478.2"/>
</dbReference>